<accession>A0A4Y3W537</accession>
<organism evidence="1 2">
    <name type="scientific">Nitrobacter winogradskyi</name>
    <name type="common">Nitrobacter agilis</name>
    <dbReference type="NCBI Taxonomy" id="913"/>
    <lineage>
        <taxon>Bacteria</taxon>
        <taxon>Pseudomonadati</taxon>
        <taxon>Pseudomonadota</taxon>
        <taxon>Alphaproteobacteria</taxon>
        <taxon>Hyphomicrobiales</taxon>
        <taxon>Nitrobacteraceae</taxon>
        <taxon>Nitrobacter</taxon>
    </lineage>
</organism>
<comment type="caution">
    <text evidence="1">The sequence shown here is derived from an EMBL/GenBank/DDBJ whole genome shotgun (WGS) entry which is preliminary data.</text>
</comment>
<reference evidence="1 2" key="1">
    <citation type="submission" date="2019-06" db="EMBL/GenBank/DDBJ databases">
        <title>Whole genome shotgun sequence of Nitrobacter winogradskyi NBRC 14297.</title>
        <authorList>
            <person name="Hosoyama A."/>
            <person name="Uohara A."/>
            <person name="Ohji S."/>
            <person name="Ichikawa N."/>
        </authorList>
    </citation>
    <scope>NUCLEOTIDE SEQUENCE [LARGE SCALE GENOMIC DNA]</scope>
    <source>
        <strain evidence="1 2">NBRC 14297</strain>
    </source>
</reference>
<protein>
    <submittedName>
        <fullName evidence="1">Uncharacterized protein</fullName>
    </submittedName>
</protein>
<dbReference type="AlphaFoldDB" id="A0A4Y3W537"/>
<name>A0A4Y3W537_NITWI</name>
<dbReference type="EMBL" id="BJNF01000002">
    <property type="protein sequence ID" value="GEC14124.1"/>
    <property type="molecule type" value="Genomic_DNA"/>
</dbReference>
<proteinExistence type="predicted"/>
<dbReference type="Proteomes" id="UP000318825">
    <property type="component" value="Unassembled WGS sequence"/>
</dbReference>
<gene>
    <name evidence="1" type="ORF">NWI01_00160</name>
</gene>
<evidence type="ECO:0000313" key="2">
    <source>
        <dbReference type="Proteomes" id="UP000318825"/>
    </source>
</evidence>
<evidence type="ECO:0000313" key="1">
    <source>
        <dbReference type="EMBL" id="GEC14124.1"/>
    </source>
</evidence>
<sequence>MTCGTRETVTTRYWSVCWKWGVVPYPCRKTKTEIKYQYDFLPWRTRFSWSPFRRSYEGCCNGMLFGWSYWTWSPFGTGNGPWVYQARTYFSDSTIGSVGSCPFNERTVTQPELTVASGSIVPAEAAEKLKENDSCTCA</sequence>